<feature type="binding site" evidence="7">
    <location>
        <position position="39"/>
    </location>
    <ligand>
        <name>ATP</name>
        <dbReference type="ChEBI" id="CHEBI:30616"/>
    </ligand>
</feature>
<evidence type="ECO:0000259" key="9">
    <source>
        <dbReference type="PROSITE" id="PS50011"/>
    </source>
</evidence>
<dbReference type="AlphaFoldDB" id="A0A0F0GLT5"/>
<keyword evidence="8" id="KW-0812">Transmembrane</keyword>
<dbReference type="SUPFAM" id="SSF56112">
    <property type="entry name" value="Protein kinase-like (PK-like)"/>
    <property type="match status" value="1"/>
</dbReference>
<keyword evidence="3" id="KW-0808">Transferase</keyword>
<accession>A0A0F0GLT5</accession>
<sequence>MVGRTIADRYRLEEHLGAGGMGDVWRATDLQLQETVALKRPREGDAGHEARIGGELSHPNVIAVHGTVTDGADQWLVMEYLPSRSLAEIIEADGPISPQRATKIGAQLAEALAAMHAKGMVHRDVKPGNVLVGDNDVAKLSDFGISRWAEQTRVGGGDVAGTAAYLAPEVADGHEARPASDVFALGATLFAAVEGTSPWGSPDAGSSEQLRRAKAYDITPPQHDGPFGDLLAQLMQRDPQDRPATENVRPLLEGVKLPNPRRRKAVVIGAAALVAVVVAGAVIYSRLPVAGTVGDPRTMDVCGLTASKDDFQRLNVHHVDTSAESSYWFNGCSSWVAFDEKGEDGVVVDYFVKQFVQYGTEKLTGQLGAVTQIGSVQDKCTKSIVLVDGNSLQIEAKGGPGQPLCDIAQIAGERAHAVLSEHQIPRRKEPWPKDSLANADACRLLSEGDLVAQLKSAATPYPWGELGSWGCGWDYTPRQIEIEFSRQGPFESDDGEVVDVGRGLAARIEPKPDEGECQVKIQHRVAREGNEEDKRIEFVRVMLREEKLAEGTSLCPGATELAKAVVPRLP</sequence>
<dbReference type="Pfam" id="PF00069">
    <property type="entry name" value="Pkinase"/>
    <property type="match status" value="1"/>
</dbReference>
<dbReference type="InterPro" id="IPR000719">
    <property type="entry name" value="Prot_kinase_dom"/>
</dbReference>
<dbReference type="PATRIC" id="fig|68170.10.peg.7827"/>
<keyword evidence="8" id="KW-0472">Membrane</keyword>
<evidence type="ECO:0000256" key="8">
    <source>
        <dbReference type="SAM" id="Phobius"/>
    </source>
</evidence>
<dbReference type="GO" id="GO:0004674">
    <property type="term" value="F:protein serine/threonine kinase activity"/>
    <property type="evidence" value="ECO:0007669"/>
    <property type="project" value="UniProtKB-KW"/>
</dbReference>
<reference evidence="10 11" key="1">
    <citation type="submission" date="2015-02" db="EMBL/GenBank/DDBJ databases">
        <authorList>
            <person name="Ju K.-S."/>
            <person name="Doroghazi J.R."/>
            <person name="Metcalf W."/>
        </authorList>
    </citation>
    <scope>NUCLEOTIDE SEQUENCE [LARGE SCALE GENOMIC DNA]</scope>
    <source>
        <strain evidence="10 11">NRRL B-16140</strain>
    </source>
</reference>
<evidence type="ECO:0000313" key="10">
    <source>
        <dbReference type="EMBL" id="KJK44295.1"/>
    </source>
</evidence>
<evidence type="ECO:0000256" key="4">
    <source>
        <dbReference type="ARBA" id="ARBA00022741"/>
    </source>
</evidence>
<evidence type="ECO:0000256" key="6">
    <source>
        <dbReference type="ARBA" id="ARBA00022840"/>
    </source>
</evidence>
<dbReference type="SMART" id="SM00220">
    <property type="entry name" value="S_TKc"/>
    <property type="match status" value="1"/>
</dbReference>
<dbReference type="PROSITE" id="PS00107">
    <property type="entry name" value="PROTEIN_KINASE_ATP"/>
    <property type="match status" value="1"/>
</dbReference>
<dbReference type="CDD" id="cd14014">
    <property type="entry name" value="STKc_PknB_like"/>
    <property type="match status" value="1"/>
</dbReference>
<proteinExistence type="predicted"/>
<name>A0A0F0GLT5_LENAE</name>
<keyword evidence="6 7" id="KW-0067">ATP-binding</keyword>
<dbReference type="Gene3D" id="1.10.510.10">
    <property type="entry name" value="Transferase(Phosphotransferase) domain 1"/>
    <property type="match status" value="1"/>
</dbReference>
<dbReference type="PROSITE" id="PS50011">
    <property type="entry name" value="PROTEIN_KINASE_DOM"/>
    <property type="match status" value="1"/>
</dbReference>
<dbReference type="PANTHER" id="PTHR43289:SF6">
    <property type="entry name" value="SERINE_THREONINE-PROTEIN KINASE NEKL-3"/>
    <property type="match status" value="1"/>
</dbReference>
<organism evidence="10 11">
    <name type="scientific">Lentzea aerocolonigenes</name>
    <name type="common">Lechevalieria aerocolonigenes</name>
    <name type="synonym">Saccharothrix aerocolonigenes</name>
    <dbReference type="NCBI Taxonomy" id="68170"/>
    <lineage>
        <taxon>Bacteria</taxon>
        <taxon>Bacillati</taxon>
        <taxon>Actinomycetota</taxon>
        <taxon>Actinomycetes</taxon>
        <taxon>Pseudonocardiales</taxon>
        <taxon>Pseudonocardiaceae</taxon>
        <taxon>Lentzea</taxon>
    </lineage>
</organism>
<dbReference type="PROSITE" id="PS00108">
    <property type="entry name" value="PROTEIN_KINASE_ST"/>
    <property type="match status" value="1"/>
</dbReference>
<evidence type="ECO:0000256" key="5">
    <source>
        <dbReference type="ARBA" id="ARBA00022777"/>
    </source>
</evidence>
<gene>
    <name evidence="10" type="ORF">UK23_29930</name>
</gene>
<feature type="transmembrane region" description="Helical" evidence="8">
    <location>
        <begin position="265"/>
        <end position="284"/>
    </location>
</feature>
<dbReference type="PANTHER" id="PTHR43289">
    <property type="entry name" value="MITOGEN-ACTIVATED PROTEIN KINASE KINASE KINASE 20-RELATED"/>
    <property type="match status" value="1"/>
</dbReference>
<dbReference type="InterPro" id="IPR008271">
    <property type="entry name" value="Ser/Thr_kinase_AS"/>
</dbReference>
<keyword evidence="5" id="KW-0418">Kinase</keyword>
<dbReference type="eggNOG" id="COG0515">
    <property type="taxonomic scope" value="Bacteria"/>
</dbReference>
<keyword evidence="2" id="KW-0723">Serine/threonine-protein kinase</keyword>
<dbReference type="Gene3D" id="3.30.200.20">
    <property type="entry name" value="Phosphorylase Kinase, domain 1"/>
    <property type="match status" value="1"/>
</dbReference>
<evidence type="ECO:0000256" key="7">
    <source>
        <dbReference type="PROSITE-ProRule" id="PRU10141"/>
    </source>
</evidence>
<feature type="domain" description="Protein kinase" evidence="9">
    <location>
        <begin position="10"/>
        <end position="252"/>
    </location>
</feature>
<evidence type="ECO:0000313" key="11">
    <source>
        <dbReference type="Proteomes" id="UP000033393"/>
    </source>
</evidence>
<dbReference type="OrthoDB" id="9762169at2"/>
<keyword evidence="4 7" id="KW-0547">Nucleotide-binding</keyword>
<dbReference type="GO" id="GO:0005524">
    <property type="term" value="F:ATP binding"/>
    <property type="evidence" value="ECO:0007669"/>
    <property type="project" value="UniProtKB-UniRule"/>
</dbReference>
<comment type="caution">
    <text evidence="10">The sequence shown here is derived from an EMBL/GenBank/DDBJ whole genome shotgun (WGS) entry which is preliminary data.</text>
</comment>
<dbReference type="InterPro" id="IPR011009">
    <property type="entry name" value="Kinase-like_dom_sf"/>
</dbReference>
<protein>
    <recommendedName>
        <fullName evidence="1">non-specific serine/threonine protein kinase</fullName>
        <ecNumber evidence="1">2.7.11.1</ecNumber>
    </recommendedName>
</protein>
<dbReference type="RefSeq" id="WP_045315027.1">
    <property type="nucleotide sequence ID" value="NZ_JYJG01000253.1"/>
</dbReference>
<dbReference type="EC" id="2.7.11.1" evidence="1"/>
<dbReference type="Proteomes" id="UP000033393">
    <property type="component" value="Unassembled WGS sequence"/>
</dbReference>
<evidence type="ECO:0000256" key="1">
    <source>
        <dbReference type="ARBA" id="ARBA00012513"/>
    </source>
</evidence>
<evidence type="ECO:0000256" key="2">
    <source>
        <dbReference type="ARBA" id="ARBA00022527"/>
    </source>
</evidence>
<dbReference type="EMBL" id="JYJG01000253">
    <property type="protein sequence ID" value="KJK44295.1"/>
    <property type="molecule type" value="Genomic_DNA"/>
</dbReference>
<keyword evidence="11" id="KW-1185">Reference proteome</keyword>
<keyword evidence="8" id="KW-1133">Transmembrane helix</keyword>
<evidence type="ECO:0000256" key="3">
    <source>
        <dbReference type="ARBA" id="ARBA00022679"/>
    </source>
</evidence>
<dbReference type="InterPro" id="IPR017441">
    <property type="entry name" value="Protein_kinase_ATP_BS"/>
</dbReference>